<gene>
    <name evidence="2" type="ORF">SAMN04488038_105269</name>
</gene>
<dbReference type="RefSeq" id="WP_143068890.1">
    <property type="nucleotide sequence ID" value="NZ_FOFS01000005.1"/>
</dbReference>
<organism evidence="2 3">
    <name type="scientific">Solimonas aquatica</name>
    <dbReference type="NCBI Taxonomy" id="489703"/>
    <lineage>
        <taxon>Bacteria</taxon>
        <taxon>Pseudomonadati</taxon>
        <taxon>Pseudomonadota</taxon>
        <taxon>Gammaproteobacteria</taxon>
        <taxon>Nevskiales</taxon>
        <taxon>Nevskiaceae</taxon>
        <taxon>Solimonas</taxon>
    </lineage>
</organism>
<sequence length="334" mass="36618">MSASAPPPPRSRGPRPYALELHEQVPAQLDETVLACVRHGRALPPPADARCIDVPLALLQGPGCEIWRSATPVRQNREGRIAYAENGEVLLGHVHLPEAALADLSAASESLYRELQGFLRRSGYGACLRIWNYLADITKGQGDAERYRQFVLGRYHALAQQDGFERELPAATAIGLQDGGLLIYFLAAREGGTQIENPRQLSAFQYPRQYGPKSPSFSRANYLAWSDGAQLLVSGTASVVGHETAHAAQAQRQLDEILINLEALLAEADRRAARTHVWQPTLIKLYLREAAHLSAASARLDAWLPPQVPRMILLGEVCRSDLELEIEGIFGVGL</sequence>
<dbReference type="Proteomes" id="UP000199233">
    <property type="component" value="Unassembled WGS sequence"/>
</dbReference>
<evidence type="ECO:0000259" key="1">
    <source>
        <dbReference type="Pfam" id="PF21168"/>
    </source>
</evidence>
<keyword evidence="2" id="KW-0456">Lyase</keyword>
<evidence type="ECO:0000313" key="2">
    <source>
        <dbReference type="EMBL" id="SEQ33563.1"/>
    </source>
</evidence>
<name>A0A1H9F7Z5_9GAMM</name>
<dbReference type="Gene3D" id="3.30.1330.40">
    <property type="entry name" value="RutC-like"/>
    <property type="match status" value="1"/>
</dbReference>
<dbReference type="Pfam" id="PF21168">
    <property type="entry name" value="FkbO_Hyg5-like_N"/>
    <property type="match status" value="1"/>
</dbReference>
<dbReference type="SUPFAM" id="SSF55298">
    <property type="entry name" value="YjgF-like"/>
    <property type="match status" value="1"/>
</dbReference>
<reference evidence="3" key="1">
    <citation type="submission" date="2016-10" db="EMBL/GenBank/DDBJ databases">
        <authorList>
            <person name="Varghese N."/>
            <person name="Submissions S."/>
        </authorList>
    </citation>
    <scope>NUCLEOTIDE SEQUENCE [LARGE SCALE GENOMIC DNA]</scope>
    <source>
        <strain evidence="3">DSM 25927</strain>
    </source>
</reference>
<dbReference type="GO" id="GO:0016829">
    <property type="term" value="F:lyase activity"/>
    <property type="evidence" value="ECO:0007669"/>
    <property type="project" value="UniProtKB-KW"/>
</dbReference>
<dbReference type="STRING" id="489703.SAMN04488038_105269"/>
<dbReference type="InterPro" id="IPR049368">
    <property type="entry name" value="FkbO_Hyg5-like_N"/>
</dbReference>
<dbReference type="AlphaFoldDB" id="A0A1H9F7Z5"/>
<keyword evidence="3" id="KW-1185">Reference proteome</keyword>
<dbReference type="OrthoDB" id="1114505at2"/>
<dbReference type="InterPro" id="IPR035959">
    <property type="entry name" value="RutC-like_sf"/>
</dbReference>
<dbReference type="EMBL" id="FOFS01000005">
    <property type="protein sequence ID" value="SEQ33563.1"/>
    <property type="molecule type" value="Genomic_DNA"/>
</dbReference>
<proteinExistence type="predicted"/>
<accession>A0A1H9F7Z5</accession>
<evidence type="ECO:0000313" key="3">
    <source>
        <dbReference type="Proteomes" id="UP000199233"/>
    </source>
</evidence>
<feature type="domain" description="Chorismatase FkbO/Hyg5-like N-terminal" evidence="1">
    <location>
        <begin position="65"/>
        <end position="187"/>
    </location>
</feature>
<protein>
    <submittedName>
        <fullName evidence="2">Chorismate lyase / 3-hydroxybenzoate synthase</fullName>
    </submittedName>
</protein>